<dbReference type="Proteomes" id="UP000058012">
    <property type="component" value="Unassembled WGS sequence"/>
</dbReference>
<dbReference type="AlphaFoldDB" id="A0A124JUF7"/>
<name>A0A124JUF7_9SPHN</name>
<gene>
    <name evidence="1" type="ORF">AQZ52_10940</name>
</gene>
<organism evidence="1 2">
    <name type="scientific">Novosphingobium fuchskuhlense</name>
    <dbReference type="NCBI Taxonomy" id="1117702"/>
    <lineage>
        <taxon>Bacteria</taxon>
        <taxon>Pseudomonadati</taxon>
        <taxon>Pseudomonadota</taxon>
        <taxon>Alphaproteobacteria</taxon>
        <taxon>Sphingomonadales</taxon>
        <taxon>Sphingomonadaceae</taxon>
        <taxon>Novosphingobium</taxon>
    </lineage>
</organism>
<comment type="caution">
    <text evidence="1">The sequence shown here is derived from an EMBL/GenBank/DDBJ whole genome shotgun (WGS) entry which is preliminary data.</text>
</comment>
<dbReference type="RefSeq" id="WP_067910399.1">
    <property type="nucleotide sequence ID" value="NZ_KQ954245.1"/>
</dbReference>
<evidence type="ECO:0000313" key="1">
    <source>
        <dbReference type="EMBL" id="KUR71179.1"/>
    </source>
</evidence>
<proteinExistence type="predicted"/>
<dbReference type="EMBL" id="LLZS01000007">
    <property type="protein sequence ID" value="KUR71179.1"/>
    <property type="molecule type" value="Genomic_DNA"/>
</dbReference>
<accession>A0A124JUF7</accession>
<protein>
    <submittedName>
        <fullName evidence="1">Uncharacterized protein</fullName>
    </submittedName>
</protein>
<evidence type="ECO:0000313" key="2">
    <source>
        <dbReference type="Proteomes" id="UP000058012"/>
    </source>
</evidence>
<keyword evidence="2" id="KW-1185">Reference proteome</keyword>
<sequence>MAEVSGGERSIAAIRALVDKLGKASEVRVGFLEGATYPDGTSVATVAALNNFGAPGAGIPPRPFFSNMIADKSPQWGEQFAAVLAATDNEADKALELMGEGMAGQLREAIVQTTGPANSPVTDLLKQRFPMGGQTFGDVQEARRDVAAGETAPAGKPLVWTGNLLASVDKEVR</sequence>
<reference evidence="1 2" key="1">
    <citation type="submission" date="2015-10" db="EMBL/GenBank/DDBJ databases">
        <title>Draft genome sequence of Novosphingobium fuchskuhlense DSM 25065 isolated from a surface water sample of the southwest basin of Lake Grosse Fuchskuhle.</title>
        <authorList>
            <person name="Ruckert C."/>
            <person name="Winkler A."/>
            <person name="Glaeser J."/>
            <person name="Grossart H.-P."/>
            <person name="Kalinowski J."/>
            <person name="Glaeser S."/>
        </authorList>
    </citation>
    <scope>NUCLEOTIDE SEQUENCE [LARGE SCALE GENOMIC DNA]</scope>
    <source>
        <strain evidence="1 2">FNE08-7</strain>
    </source>
</reference>
<dbReference type="OrthoDB" id="8612906at2"/>
<dbReference type="STRING" id="1117702.AQZ52_10940"/>